<evidence type="ECO:0000313" key="2">
    <source>
        <dbReference type="Proteomes" id="UP001218188"/>
    </source>
</evidence>
<comment type="caution">
    <text evidence="1">The sequence shown here is derived from an EMBL/GenBank/DDBJ whole genome shotgun (WGS) entry which is preliminary data.</text>
</comment>
<evidence type="ECO:0008006" key="3">
    <source>
        <dbReference type="Google" id="ProtNLM"/>
    </source>
</evidence>
<gene>
    <name evidence="1" type="ORF">C8F04DRAFT_1233674</name>
</gene>
<dbReference type="Proteomes" id="UP001218188">
    <property type="component" value="Unassembled WGS sequence"/>
</dbReference>
<dbReference type="EMBL" id="JARJCM010000050">
    <property type="protein sequence ID" value="KAJ7035448.1"/>
    <property type="molecule type" value="Genomic_DNA"/>
</dbReference>
<accession>A0AAD6T019</accession>
<keyword evidence="2" id="KW-1185">Reference proteome</keyword>
<sequence length="143" mass="15132">MARYDIIFAGGGSTACVIAGRLAAADSSLRILACTPFCSSPIQIISLSHNYPFTGCREWSSDKRQPIARPARAFLENITITPPENRGDDATLHSSVPGVNLGGRAATAANEAVSMYAHIRCRARAYPFVGAARYTAVGAMVEG</sequence>
<protein>
    <recommendedName>
        <fullName evidence="3">Glucose-methanol-choline oxidoreductase N-terminal domain-containing protein</fullName>
    </recommendedName>
</protein>
<dbReference type="PROSITE" id="PS51257">
    <property type="entry name" value="PROKAR_LIPOPROTEIN"/>
    <property type="match status" value="1"/>
</dbReference>
<proteinExistence type="predicted"/>
<name>A0AAD6T019_9AGAR</name>
<evidence type="ECO:0000313" key="1">
    <source>
        <dbReference type="EMBL" id="KAJ7035448.1"/>
    </source>
</evidence>
<reference evidence="1" key="1">
    <citation type="submission" date="2023-03" db="EMBL/GenBank/DDBJ databases">
        <title>Massive genome expansion in bonnet fungi (Mycena s.s.) driven by repeated elements and novel gene families across ecological guilds.</title>
        <authorList>
            <consortium name="Lawrence Berkeley National Laboratory"/>
            <person name="Harder C.B."/>
            <person name="Miyauchi S."/>
            <person name="Viragh M."/>
            <person name="Kuo A."/>
            <person name="Thoen E."/>
            <person name="Andreopoulos B."/>
            <person name="Lu D."/>
            <person name="Skrede I."/>
            <person name="Drula E."/>
            <person name="Henrissat B."/>
            <person name="Morin E."/>
            <person name="Kohler A."/>
            <person name="Barry K."/>
            <person name="LaButti K."/>
            <person name="Morin E."/>
            <person name="Salamov A."/>
            <person name="Lipzen A."/>
            <person name="Mereny Z."/>
            <person name="Hegedus B."/>
            <person name="Baldrian P."/>
            <person name="Stursova M."/>
            <person name="Weitz H."/>
            <person name="Taylor A."/>
            <person name="Grigoriev I.V."/>
            <person name="Nagy L.G."/>
            <person name="Martin F."/>
            <person name="Kauserud H."/>
        </authorList>
    </citation>
    <scope>NUCLEOTIDE SEQUENCE</scope>
    <source>
        <strain evidence="1">CBHHK200</strain>
    </source>
</reference>
<dbReference type="AlphaFoldDB" id="A0AAD6T019"/>
<organism evidence="1 2">
    <name type="scientific">Mycena alexandri</name>
    <dbReference type="NCBI Taxonomy" id="1745969"/>
    <lineage>
        <taxon>Eukaryota</taxon>
        <taxon>Fungi</taxon>
        <taxon>Dikarya</taxon>
        <taxon>Basidiomycota</taxon>
        <taxon>Agaricomycotina</taxon>
        <taxon>Agaricomycetes</taxon>
        <taxon>Agaricomycetidae</taxon>
        <taxon>Agaricales</taxon>
        <taxon>Marasmiineae</taxon>
        <taxon>Mycenaceae</taxon>
        <taxon>Mycena</taxon>
    </lineage>
</organism>